<dbReference type="AlphaFoldDB" id="A0A5N1ISP0"/>
<evidence type="ECO:0000313" key="1">
    <source>
        <dbReference type="EMBL" id="KAA9332678.1"/>
    </source>
</evidence>
<proteinExistence type="predicted"/>
<dbReference type="RefSeq" id="WP_150904091.1">
    <property type="nucleotide sequence ID" value="NZ_VTWT01000006.1"/>
</dbReference>
<dbReference type="EMBL" id="VTWT01000006">
    <property type="protein sequence ID" value="KAA9332678.1"/>
    <property type="molecule type" value="Genomic_DNA"/>
</dbReference>
<evidence type="ECO:0008006" key="3">
    <source>
        <dbReference type="Google" id="ProtNLM"/>
    </source>
</evidence>
<comment type="caution">
    <text evidence="1">The sequence shown here is derived from an EMBL/GenBank/DDBJ whole genome shotgun (WGS) entry which is preliminary data.</text>
</comment>
<reference evidence="1 2" key="1">
    <citation type="submission" date="2019-09" db="EMBL/GenBank/DDBJ databases">
        <title>Genome sequence of Adhaeribacter sp. M2.</title>
        <authorList>
            <person name="Srinivasan S."/>
        </authorList>
    </citation>
    <scope>NUCLEOTIDE SEQUENCE [LARGE SCALE GENOMIC DNA]</scope>
    <source>
        <strain evidence="1 2">M2</strain>
    </source>
</reference>
<dbReference type="Proteomes" id="UP000326570">
    <property type="component" value="Unassembled WGS sequence"/>
</dbReference>
<sequence length="508" mass="60563">MLLDNRKPIHIYSANDDLKEKVTEYYWNEIDEQKKSKNKLINYLDTHLDKYKYLLHYIYFMTIVKKLKLCEDYIPISNQKFEELFGRRYYYSIMRFLNKYYIEHDGTYFFDKNRKNIGKCRGYRFKKEFYLNTCFYQDILINEKFENKLRINRAKNFSELDNITVQIENSLQMLNIRFDDSLDSVIRKSEADSLVLLDRYPNQLSLTSFTAHGRSFVDIRPNIESKDWEKIKSVLEFNKEKNNLKKKKLSPHLRSLKRLLKDVISFKTSISSRIASINRVNNKEQSAIRPLPQNRVHTNLTNMASDLRPYLYLEENPNIELVSLDVSNSQPFVLVKLILDFIDSQCYFVDHTTQMYIDLVSNGKFYSHMKSLLNSADCDKIFKQRMFGRIFYDEHKNCIRTQEWKVFCENFPIVAQAIEEKKKSGYEKLSLEMQEIEAQINIDGVLRELYHKYPDTFFNHIHDSIIFPSGFETEVKALMEYHYNRVVGYIPNIKDPVKLNDINLSLAA</sequence>
<protein>
    <recommendedName>
        <fullName evidence="3">DNA-directed DNA polymerase family A palm domain-containing protein</fullName>
    </recommendedName>
</protein>
<name>A0A5N1ISP0_9BACT</name>
<keyword evidence="2" id="KW-1185">Reference proteome</keyword>
<evidence type="ECO:0000313" key="2">
    <source>
        <dbReference type="Proteomes" id="UP000326570"/>
    </source>
</evidence>
<gene>
    <name evidence="1" type="ORF">F0P94_11765</name>
</gene>
<accession>A0A5N1ISP0</accession>
<organism evidence="1 2">
    <name type="scientific">Adhaeribacter soli</name>
    <dbReference type="NCBI Taxonomy" id="2607655"/>
    <lineage>
        <taxon>Bacteria</taxon>
        <taxon>Pseudomonadati</taxon>
        <taxon>Bacteroidota</taxon>
        <taxon>Cytophagia</taxon>
        <taxon>Cytophagales</taxon>
        <taxon>Hymenobacteraceae</taxon>
        <taxon>Adhaeribacter</taxon>
    </lineage>
</organism>